<dbReference type="AlphaFoldDB" id="A0A3P7J0E6"/>
<reference evidence="2 3" key="1">
    <citation type="submission" date="2018-11" db="EMBL/GenBank/DDBJ databases">
        <authorList>
            <consortium name="Pathogen Informatics"/>
        </authorList>
    </citation>
    <scope>NUCLEOTIDE SEQUENCE [LARGE SCALE GENOMIC DNA]</scope>
</reference>
<dbReference type="OrthoDB" id="10500218at2759"/>
<evidence type="ECO:0000256" key="1">
    <source>
        <dbReference type="SAM" id="MobiDB-lite"/>
    </source>
</evidence>
<sequence>MFVNHNLIYSLRTIDPFNPDHTMVGNYRHRIHGKGKVRIPKGMSSESNPSKKRHRAAAEAARNASLSTEPLIAVDDRPFDKAADFILADNLVSYSVCKF</sequence>
<evidence type="ECO:0000313" key="3">
    <source>
        <dbReference type="Proteomes" id="UP000270094"/>
    </source>
</evidence>
<keyword evidence="3" id="KW-1185">Reference proteome</keyword>
<accession>A0A3P7J0E6</accession>
<proteinExistence type="predicted"/>
<evidence type="ECO:0000313" key="2">
    <source>
        <dbReference type="EMBL" id="VDM73753.1"/>
    </source>
</evidence>
<dbReference type="EMBL" id="UYYB01032254">
    <property type="protein sequence ID" value="VDM73753.1"/>
    <property type="molecule type" value="Genomic_DNA"/>
</dbReference>
<organism evidence="2 3">
    <name type="scientific">Strongylus vulgaris</name>
    <name type="common">Blood worm</name>
    <dbReference type="NCBI Taxonomy" id="40348"/>
    <lineage>
        <taxon>Eukaryota</taxon>
        <taxon>Metazoa</taxon>
        <taxon>Ecdysozoa</taxon>
        <taxon>Nematoda</taxon>
        <taxon>Chromadorea</taxon>
        <taxon>Rhabditida</taxon>
        <taxon>Rhabditina</taxon>
        <taxon>Rhabditomorpha</taxon>
        <taxon>Strongyloidea</taxon>
        <taxon>Strongylidae</taxon>
        <taxon>Strongylus</taxon>
    </lineage>
</organism>
<protein>
    <submittedName>
        <fullName evidence="2">Uncharacterized protein</fullName>
    </submittedName>
</protein>
<name>A0A3P7J0E6_STRVU</name>
<gene>
    <name evidence="2" type="ORF">SVUK_LOCUS8751</name>
</gene>
<dbReference type="Proteomes" id="UP000270094">
    <property type="component" value="Unassembled WGS sequence"/>
</dbReference>
<feature type="region of interest" description="Disordered" evidence="1">
    <location>
        <begin position="38"/>
        <end position="62"/>
    </location>
</feature>